<keyword evidence="4" id="KW-1185">Reference proteome</keyword>
<protein>
    <submittedName>
        <fullName evidence="3">Uncharacterized protein</fullName>
    </submittedName>
</protein>
<evidence type="ECO:0000313" key="4">
    <source>
        <dbReference type="Proteomes" id="UP000257231"/>
    </source>
</evidence>
<dbReference type="GeneID" id="77925052"/>
<keyword evidence="2" id="KW-0812">Transmembrane</keyword>
<keyword evidence="1" id="KW-0175">Coiled coil</keyword>
<dbReference type="Proteomes" id="UP000257231">
    <property type="component" value="Segment"/>
</dbReference>
<dbReference type="RefSeq" id="YP_010649504.1">
    <property type="nucleotide sequence ID" value="NC_070769.1"/>
</dbReference>
<keyword evidence="2" id="KW-0472">Membrane</keyword>
<feature type="coiled-coil region" evidence="1">
    <location>
        <begin position="67"/>
        <end position="101"/>
    </location>
</feature>
<evidence type="ECO:0000256" key="2">
    <source>
        <dbReference type="SAM" id="Phobius"/>
    </source>
</evidence>
<feature type="transmembrane region" description="Helical" evidence="2">
    <location>
        <begin position="20"/>
        <end position="43"/>
    </location>
</feature>
<keyword evidence="2" id="KW-1133">Transmembrane helix</keyword>
<reference evidence="4" key="1">
    <citation type="submission" date="2018-06" db="EMBL/GenBank/DDBJ databases">
        <authorList>
            <person name="Zhirakovskaya E."/>
        </authorList>
    </citation>
    <scope>NUCLEOTIDE SEQUENCE [LARGE SCALE GENOMIC DNA]</scope>
</reference>
<accession>A0A345KN00</accession>
<organism evidence="3 4">
    <name type="scientific">Arthrobacter phage MargaretKali</name>
    <dbReference type="NCBI Taxonomy" id="2250414"/>
    <lineage>
        <taxon>Viruses</taxon>
        <taxon>Duplodnaviria</taxon>
        <taxon>Heunggongvirae</taxon>
        <taxon>Uroviricota</taxon>
        <taxon>Caudoviricetes</taxon>
        <taxon>Kumottavirus</taxon>
        <taxon>Kumottavirus margaretkali</taxon>
    </lineage>
</organism>
<evidence type="ECO:0000256" key="1">
    <source>
        <dbReference type="SAM" id="Coils"/>
    </source>
</evidence>
<dbReference type="EMBL" id="MH450123">
    <property type="protein sequence ID" value="AXH44402.1"/>
    <property type="molecule type" value="Genomic_DNA"/>
</dbReference>
<evidence type="ECO:0000313" key="3">
    <source>
        <dbReference type="EMBL" id="AXH44402.1"/>
    </source>
</evidence>
<proteinExistence type="predicted"/>
<name>A0A345KN00_9CAUD</name>
<sequence length="151" mass="16601">MTELYFALAPEPEPMYAGMPLPLLLGIIGGLITLAAALVAAFSKKWRTPADDREDKKIGIEADERLLKRFEDMLQERDDEIAELRAEVKEIAGKVQDLIEERGSLIDWIYAAIRIVRDLDGIHLLPAPPKGVTIADHPSARRADATTGGTA</sequence>
<gene>
    <name evidence="3" type="primary">22</name>
    <name evidence="3" type="ORF">SEA_MARGARETKALI_22</name>
</gene>
<dbReference type="KEGG" id="vg:77925052"/>